<sequence length="122" mass="13397">MGAGCDEVFISAIHPKGESSPPLAHPPTPRELRAQLRYHYSITGCISADPPLSGGRDSCHLLRQGVALDLSSPIAFHTYPSPMCPIVHFIERRQRGYVTYFPLSATKKNSIPPDKVIQSSKE</sequence>
<name>A0AAV6VNV6_9ARAC</name>
<keyword evidence="2" id="KW-1185">Reference proteome</keyword>
<evidence type="ECO:0000313" key="1">
    <source>
        <dbReference type="EMBL" id="KAG8197416.1"/>
    </source>
</evidence>
<reference evidence="1 2" key="1">
    <citation type="journal article" date="2022" name="Nat. Ecol. Evol.">
        <title>A masculinizing supergene underlies an exaggerated male reproductive morph in a spider.</title>
        <authorList>
            <person name="Hendrickx F."/>
            <person name="De Corte Z."/>
            <person name="Sonet G."/>
            <person name="Van Belleghem S.M."/>
            <person name="Kostlbacher S."/>
            <person name="Vangestel C."/>
        </authorList>
    </citation>
    <scope>NUCLEOTIDE SEQUENCE [LARGE SCALE GENOMIC DNA]</scope>
    <source>
        <strain evidence="1">W744_W776</strain>
    </source>
</reference>
<accession>A0AAV6VNV6</accession>
<dbReference type="Proteomes" id="UP000827092">
    <property type="component" value="Unassembled WGS sequence"/>
</dbReference>
<proteinExistence type="predicted"/>
<organism evidence="1 2">
    <name type="scientific">Oedothorax gibbosus</name>
    <dbReference type="NCBI Taxonomy" id="931172"/>
    <lineage>
        <taxon>Eukaryota</taxon>
        <taxon>Metazoa</taxon>
        <taxon>Ecdysozoa</taxon>
        <taxon>Arthropoda</taxon>
        <taxon>Chelicerata</taxon>
        <taxon>Arachnida</taxon>
        <taxon>Araneae</taxon>
        <taxon>Araneomorphae</taxon>
        <taxon>Entelegynae</taxon>
        <taxon>Araneoidea</taxon>
        <taxon>Linyphiidae</taxon>
        <taxon>Erigoninae</taxon>
        <taxon>Oedothorax</taxon>
    </lineage>
</organism>
<protein>
    <submittedName>
        <fullName evidence="1">Uncharacterized protein</fullName>
    </submittedName>
</protein>
<gene>
    <name evidence="1" type="ORF">JTE90_014902</name>
</gene>
<evidence type="ECO:0000313" key="2">
    <source>
        <dbReference type="Proteomes" id="UP000827092"/>
    </source>
</evidence>
<comment type="caution">
    <text evidence="1">The sequence shown here is derived from an EMBL/GenBank/DDBJ whole genome shotgun (WGS) entry which is preliminary data.</text>
</comment>
<dbReference type="EMBL" id="JAFNEN010000055">
    <property type="protein sequence ID" value="KAG8197416.1"/>
    <property type="molecule type" value="Genomic_DNA"/>
</dbReference>
<dbReference type="AlphaFoldDB" id="A0AAV6VNV6"/>